<comment type="caution">
    <text evidence="1">The sequence shown here is derived from an EMBL/GenBank/DDBJ whole genome shotgun (WGS) entry which is preliminary data.</text>
</comment>
<sequence length="126" mass="14728">MGAYQIKHNYDLGDRGIFIKFLDLSKSEEVKNIAVYLQFKAEEILDETITLDNMTIAQFLWLQGAKILDNKPHEFCEIDMYFDRSERCGSKWYQHSFNEYDIKYGEQASKFLLNKARGKTLAGNVI</sequence>
<name>A0A833PFU6_ACIBZ</name>
<proteinExistence type="predicted"/>
<reference evidence="2" key="1">
    <citation type="journal article" date="2020" name="MBio">
        <title>Horizontal gene transfer to a defensive symbiont with a reduced genome amongst a multipartite beetle microbiome.</title>
        <authorList>
            <person name="Waterworth S.C."/>
            <person name="Florez L.V."/>
            <person name="Rees E.R."/>
            <person name="Hertweck C."/>
            <person name="Kaltenpoth M."/>
            <person name="Kwan J.C."/>
        </authorList>
    </citation>
    <scope>NUCLEOTIDE SEQUENCE [LARGE SCALE GENOMIC DNA]</scope>
</reference>
<dbReference type="AlphaFoldDB" id="A0A833PFU6"/>
<gene>
    <name evidence="1" type="ORF">GAK29_02540</name>
</gene>
<accession>A0A833PFU6</accession>
<evidence type="ECO:0000313" key="1">
    <source>
        <dbReference type="EMBL" id="KAF1024501.1"/>
    </source>
</evidence>
<organism evidence="1 2">
    <name type="scientific">Acinetobacter bereziniae</name>
    <name type="common">Acinetobacter genomosp. 10</name>
    <dbReference type="NCBI Taxonomy" id="106648"/>
    <lineage>
        <taxon>Bacteria</taxon>
        <taxon>Pseudomonadati</taxon>
        <taxon>Pseudomonadota</taxon>
        <taxon>Gammaproteobacteria</taxon>
        <taxon>Moraxellales</taxon>
        <taxon>Moraxellaceae</taxon>
        <taxon>Acinetobacter</taxon>
    </lineage>
</organism>
<protein>
    <submittedName>
        <fullName evidence="1">Uncharacterized protein</fullName>
    </submittedName>
</protein>
<dbReference type="EMBL" id="WNDP01000060">
    <property type="protein sequence ID" value="KAF1024501.1"/>
    <property type="molecule type" value="Genomic_DNA"/>
</dbReference>
<evidence type="ECO:0000313" key="2">
    <source>
        <dbReference type="Proteomes" id="UP000490535"/>
    </source>
</evidence>
<dbReference type="Proteomes" id="UP000490535">
    <property type="component" value="Unassembled WGS sequence"/>
</dbReference>